<reference evidence="2 3" key="1">
    <citation type="submission" date="2020-03" db="EMBL/GenBank/DDBJ databases">
        <title>Whole genome shotgun sequence of Phytohabitans flavus NBRC 107702.</title>
        <authorList>
            <person name="Komaki H."/>
            <person name="Tamura T."/>
        </authorList>
    </citation>
    <scope>NUCLEOTIDE SEQUENCE [LARGE SCALE GENOMIC DNA]</scope>
    <source>
        <strain evidence="2 3">NBRC 107702</strain>
    </source>
</reference>
<name>A0A6F8XSU2_9ACTN</name>
<evidence type="ECO:0000259" key="1">
    <source>
        <dbReference type="Pfam" id="PF13699"/>
    </source>
</evidence>
<organism evidence="2 3">
    <name type="scientific">Phytohabitans flavus</name>
    <dbReference type="NCBI Taxonomy" id="1076124"/>
    <lineage>
        <taxon>Bacteria</taxon>
        <taxon>Bacillati</taxon>
        <taxon>Actinomycetota</taxon>
        <taxon>Actinomycetes</taxon>
        <taxon>Micromonosporales</taxon>
        <taxon>Micromonosporaceae</taxon>
    </lineage>
</organism>
<dbReference type="InterPro" id="IPR025295">
    <property type="entry name" value="eCIS_core_dom"/>
</dbReference>
<protein>
    <recommendedName>
        <fullName evidence="1">eCIS core domain-containing protein</fullName>
    </recommendedName>
</protein>
<proteinExistence type="predicted"/>
<evidence type="ECO:0000313" key="3">
    <source>
        <dbReference type="Proteomes" id="UP000502508"/>
    </source>
</evidence>
<reference evidence="2 3" key="2">
    <citation type="submission" date="2020-03" db="EMBL/GenBank/DDBJ databases">
        <authorList>
            <person name="Ichikawa N."/>
            <person name="Kimura A."/>
            <person name="Kitahashi Y."/>
            <person name="Uohara A."/>
        </authorList>
    </citation>
    <scope>NUCLEOTIDE SEQUENCE [LARGE SCALE GENOMIC DNA]</scope>
    <source>
        <strain evidence="2 3">NBRC 107702</strain>
    </source>
</reference>
<dbReference type="RefSeq" id="WP_197938574.1">
    <property type="nucleotide sequence ID" value="NZ_AP022870.1"/>
</dbReference>
<gene>
    <name evidence="2" type="ORF">Pflav_033140</name>
</gene>
<dbReference type="EMBL" id="AP022870">
    <property type="protein sequence ID" value="BCB76904.1"/>
    <property type="molecule type" value="Genomic_DNA"/>
</dbReference>
<feature type="domain" description="eCIS core" evidence="1">
    <location>
        <begin position="53"/>
        <end position="129"/>
    </location>
</feature>
<accession>A0A6F8XSU2</accession>
<evidence type="ECO:0000313" key="2">
    <source>
        <dbReference type="EMBL" id="BCB76904.1"/>
    </source>
</evidence>
<dbReference type="Pfam" id="PF13699">
    <property type="entry name" value="eCIS_core"/>
    <property type="match status" value="1"/>
</dbReference>
<dbReference type="AlphaFoldDB" id="A0A6F8XSU2"/>
<dbReference type="Proteomes" id="UP000502508">
    <property type="component" value="Chromosome"/>
</dbReference>
<keyword evidence="3" id="KW-1185">Reference proteome</keyword>
<sequence>MRSPSHLSQLDDEAVREDAPVVVRRLANPAATVQRYAGNRAIAQLLTSQGEALDPAVQADMQAQLGASFAGVRVHRGAAAEAAAASVDARAFTVGRDVVFGAGAYDPGSERGRHTLAHELTHVTQQSSGPVSGTPRAGGLVVSDPGDRFEREAEAVAAGVGGPVARGSGPMIQREPLGGPVVQRAPTATDESAPATPFALGEFTGIATYENAALVSRYWAAVLKDDADQNVKDGLAVPTDVAQIVNAAHDNDRMWGGGGAEPLDKGNEKVLRDWYDTYVRAINSVRSEQAAETARRVQAAVDEVKKALAALEAAEPALRERQRSAFRAGDESALLEVADALATILDNSLTTKSTIEEALAFSDSLRFLGGTGPGKIVDVSGKVGGVLAIAEKLNKWYAGFQLARVALDLMATGKTSSADAMKGIAGMATIMSAGGTLLGASAGFTLYSNLYIGPMVSACLAQIKRLEDTLSRTTNRSWIQMGKFDYVNWLLEPGGREMFVYMLDLMRASSSSEVSIPRGKVNAYFVDNEDDFDAGIGDKPGMPMTGHLWWRDTDDDRIRQWLFRNRKDMWAMLYGDCPVPR</sequence>
<dbReference type="KEGG" id="pfla:Pflav_033140"/>